<comment type="function">
    <text evidence="9">Catalyzes the first step in the biosynthesis of ornithine lipids, which are phosphorus-free membrane lipids. Catalyzes the 3-hydroxyacyl-acyl carrier protein-dependent acylation of ornithine to form lyso-ornithine lipid (LOL).</text>
</comment>
<dbReference type="Pfam" id="PF13444">
    <property type="entry name" value="Acetyltransf_5"/>
    <property type="match status" value="1"/>
</dbReference>
<dbReference type="Gene3D" id="3.40.630.30">
    <property type="match status" value="1"/>
</dbReference>
<comment type="catalytic activity">
    <reaction evidence="10">
        <text>a (3R)-hydroxyacyl-[ACP] + L-ornithine = a lyso-ornithine lipid + holo-[ACP] + H(+)</text>
        <dbReference type="Rhea" id="RHEA:20633"/>
        <dbReference type="Rhea" id="RHEA-COMP:9685"/>
        <dbReference type="Rhea" id="RHEA-COMP:9945"/>
        <dbReference type="ChEBI" id="CHEBI:15378"/>
        <dbReference type="ChEBI" id="CHEBI:46911"/>
        <dbReference type="ChEBI" id="CHEBI:64479"/>
        <dbReference type="ChEBI" id="CHEBI:78827"/>
        <dbReference type="ChEBI" id="CHEBI:138482"/>
        <dbReference type="EC" id="2.3.2.30"/>
    </reaction>
    <physiologicalReaction direction="left-to-right" evidence="10">
        <dbReference type="Rhea" id="RHEA:20634"/>
    </physiologicalReaction>
</comment>
<dbReference type="InterPro" id="IPR052351">
    <property type="entry name" value="Ornithine_N-alpha-AT"/>
</dbReference>
<evidence type="ECO:0000256" key="1">
    <source>
        <dbReference type="ARBA" id="ARBA00005189"/>
    </source>
</evidence>
<dbReference type="Proteomes" id="UP000516369">
    <property type="component" value="Chromosome"/>
</dbReference>
<evidence type="ECO:0000256" key="4">
    <source>
        <dbReference type="ARBA" id="ARBA00023098"/>
    </source>
</evidence>
<evidence type="ECO:0000256" key="7">
    <source>
        <dbReference type="ARBA" id="ARBA00039058"/>
    </source>
</evidence>
<dbReference type="GO" id="GO:0006629">
    <property type="term" value="P:lipid metabolic process"/>
    <property type="evidence" value="ECO:0007669"/>
    <property type="project" value="UniProtKB-KW"/>
</dbReference>
<comment type="similarity">
    <text evidence="6">Belongs to the acetyltransferase family. OlsB subfamily.</text>
</comment>
<dbReference type="EMBL" id="CP053923">
    <property type="protein sequence ID" value="QNT69949.1"/>
    <property type="molecule type" value="Genomic_DNA"/>
</dbReference>
<dbReference type="KEGG" id="dvn:HQ394_12195"/>
<evidence type="ECO:0000256" key="9">
    <source>
        <dbReference type="ARBA" id="ARBA00045724"/>
    </source>
</evidence>
<evidence type="ECO:0000313" key="12">
    <source>
        <dbReference type="Proteomes" id="UP000516369"/>
    </source>
</evidence>
<evidence type="ECO:0000256" key="3">
    <source>
        <dbReference type="ARBA" id="ARBA00022679"/>
    </source>
</evidence>
<dbReference type="PANTHER" id="PTHR37323:SF1">
    <property type="entry name" value="L-ORNITHINE N(ALPHA)-ACYLTRANSFERASE"/>
    <property type="match status" value="1"/>
</dbReference>
<dbReference type="InterPro" id="IPR016181">
    <property type="entry name" value="Acyl_CoA_acyltransferase"/>
</dbReference>
<evidence type="ECO:0000313" key="11">
    <source>
        <dbReference type="EMBL" id="QNT69949.1"/>
    </source>
</evidence>
<proteinExistence type="inferred from homology"/>
<dbReference type="PANTHER" id="PTHR37323">
    <property type="entry name" value="GCN5-RELATED N-ACETYLTRANSFERASE"/>
    <property type="match status" value="1"/>
</dbReference>
<dbReference type="GO" id="GO:0043810">
    <property type="term" value="F:ornithine-acyl [acyl carrier protein] N-acyltransferase activity"/>
    <property type="evidence" value="ECO:0007669"/>
    <property type="project" value="UniProtKB-EC"/>
</dbReference>
<evidence type="ECO:0000256" key="5">
    <source>
        <dbReference type="ARBA" id="ARBA00023315"/>
    </source>
</evidence>
<reference evidence="11 12" key="1">
    <citation type="submission" date="2020-05" db="EMBL/GenBank/DDBJ databases">
        <title>Complete closed genome sequence of Defluviicoccus vanus.</title>
        <authorList>
            <person name="Bessarab I."/>
            <person name="Arumugam K."/>
            <person name="Maszenan A.M."/>
            <person name="Seviour R.J."/>
            <person name="Williams R.B."/>
        </authorList>
    </citation>
    <scope>NUCLEOTIDE SEQUENCE [LARGE SCALE GENOMIC DNA]</scope>
    <source>
        <strain evidence="11 12">Ben 114</strain>
    </source>
</reference>
<keyword evidence="2" id="KW-0444">Lipid biosynthesis</keyword>
<keyword evidence="12" id="KW-1185">Reference proteome</keyword>
<keyword evidence="3 11" id="KW-0808">Transferase</keyword>
<accession>A0A7H1N2L3</accession>
<evidence type="ECO:0000256" key="10">
    <source>
        <dbReference type="ARBA" id="ARBA00047785"/>
    </source>
</evidence>
<name>A0A7H1N2L3_9PROT</name>
<gene>
    <name evidence="11" type="ORF">HQ394_12195</name>
</gene>
<dbReference type="EC" id="2.3.2.30" evidence="7"/>
<dbReference type="AlphaFoldDB" id="A0A7H1N2L3"/>
<evidence type="ECO:0000256" key="8">
    <source>
        <dbReference type="ARBA" id="ARBA00039866"/>
    </source>
</evidence>
<organism evidence="11 12">
    <name type="scientific">Defluviicoccus vanus</name>
    <dbReference type="NCBI Taxonomy" id="111831"/>
    <lineage>
        <taxon>Bacteria</taxon>
        <taxon>Pseudomonadati</taxon>
        <taxon>Pseudomonadota</taxon>
        <taxon>Alphaproteobacteria</taxon>
        <taxon>Rhodospirillales</taxon>
        <taxon>Rhodospirillaceae</taxon>
        <taxon>Defluviicoccus</taxon>
    </lineage>
</organism>
<dbReference type="SUPFAM" id="SSF55729">
    <property type="entry name" value="Acyl-CoA N-acyltransferases (Nat)"/>
    <property type="match status" value="1"/>
</dbReference>
<keyword evidence="4" id="KW-0443">Lipid metabolism</keyword>
<protein>
    <recommendedName>
        <fullName evidence="8">L-ornithine N(alpha)-acyltransferase</fullName>
        <ecNumber evidence="7">2.3.2.30</ecNumber>
    </recommendedName>
</protein>
<evidence type="ECO:0000256" key="2">
    <source>
        <dbReference type="ARBA" id="ARBA00022516"/>
    </source>
</evidence>
<evidence type="ECO:0000256" key="6">
    <source>
        <dbReference type="ARBA" id="ARBA00038095"/>
    </source>
</evidence>
<comment type="pathway">
    <text evidence="1">Lipid metabolism.</text>
</comment>
<sequence>MRRLSTATAQEGNVQPFTVKNFQVRLAASDADLDASQALRYRVFYEEMAAIPSPEVQARRRDFDHFDPVCDHLLVLDMNGGGQGSVVGTYRLLRRSVALQHSGFYTEQEYDLDGVLTHPGEIVEVGRSCVDAAYRSRGVMQLLWRGLADYVRVHEIQVMFGCASFSGTDPTQVGAQLSYLYHHHLAPEAIRPRALPELYVSMNLLSASEVDGQAVLNDLPPLIKGYLRVGGYVGDGAVVDHQFNTTDVCVIVNTDQLTGKYERRYKRLAAEQEES</sequence>
<keyword evidence="5" id="KW-0012">Acyltransferase</keyword>